<sequence>MNPRPNDSGRRMVGDIAPKLAELTDRVLFDDVWRRGQLTPAQRSLVTVAALVALNRTEQLPFHLRRARENGLGIEQLAEAVTHLAFYAGWPAAFSAAERLRALQQDEEG</sequence>
<evidence type="ECO:0000313" key="3">
    <source>
        <dbReference type="Proteomes" id="UP000245812"/>
    </source>
</evidence>
<dbReference type="OrthoDB" id="9801400at2"/>
<reference evidence="2 3" key="1">
    <citation type="submission" date="2018-05" db="EMBL/GenBank/DDBJ databases">
        <title>Genomic Encyclopedia of Type Strains, Phase IV (KMG-IV): sequencing the most valuable type-strain genomes for metagenomic binning, comparative biology and taxonomic classification.</title>
        <authorList>
            <person name="Goeker M."/>
        </authorList>
    </citation>
    <scope>NUCLEOTIDE SEQUENCE [LARGE SCALE GENOMIC DNA]</scope>
    <source>
        <strain evidence="2 3">DSM 14263</strain>
    </source>
</reference>
<organism evidence="2 3">
    <name type="scientific">Fulvimonas soli</name>
    <dbReference type="NCBI Taxonomy" id="155197"/>
    <lineage>
        <taxon>Bacteria</taxon>
        <taxon>Pseudomonadati</taxon>
        <taxon>Pseudomonadota</taxon>
        <taxon>Gammaproteobacteria</taxon>
        <taxon>Lysobacterales</taxon>
        <taxon>Rhodanobacteraceae</taxon>
        <taxon>Fulvimonas</taxon>
    </lineage>
</organism>
<comment type="caution">
    <text evidence="2">The sequence shown here is derived from an EMBL/GenBank/DDBJ whole genome shotgun (WGS) entry which is preliminary data.</text>
</comment>
<dbReference type="InterPro" id="IPR029032">
    <property type="entry name" value="AhpD-like"/>
</dbReference>
<keyword evidence="3" id="KW-1185">Reference proteome</keyword>
<dbReference type="Proteomes" id="UP000245812">
    <property type="component" value="Unassembled WGS sequence"/>
</dbReference>
<feature type="domain" description="Carboxymuconolactone decarboxylase-like" evidence="1">
    <location>
        <begin position="18"/>
        <end position="98"/>
    </location>
</feature>
<dbReference type="Pfam" id="PF02627">
    <property type="entry name" value="CMD"/>
    <property type="match status" value="1"/>
</dbReference>
<gene>
    <name evidence="2" type="ORF">C7456_102215</name>
</gene>
<dbReference type="AlphaFoldDB" id="A0A316IHY8"/>
<dbReference type="SUPFAM" id="SSF69118">
    <property type="entry name" value="AhpD-like"/>
    <property type="match status" value="1"/>
</dbReference>
<protein>
    <submittedName>
        <fullName evidence="2">4-carboxymuconolactone decarboxylase</fullName>
    </submittedName>
</protein>
<proteinExistence type="predicted"/>
<evidence type="ECO:0000259" key="1">
    <source>
        <dbReference type="Pfam" id="PF02627"/>
    </source>
</evidence>
<evidence type="ECO:0000313" key="2">
    <source>
        <dbReference type="EMBL" id="PWK92480.1"/>
    </source>
</evidence>
<dbReference type="InterPro" id="IPR003779">
    <property type="entry name" value="CMD-like"/>
</dbReference>
<dbReference type="PANTHER" id="PTHR33570:SF9">
    <property type="entry name" value="BLL4600 PROTEIN"/>
    <property type="match status" value="1"/>
</dbReference>
<dbReference type="PANTHER" id="PTHR33570">
    <property type="entry name" value="4-CARBOXYMUCONOLACTONE DECARBOXYLASE FAMILY PROTEIN"/>
    <property type="match status" value="1"/>
</dbReference>
<dbReference type="Gene3D" id="1.20.1290.10">
    <property type="entry name" value="AhpD-like"/>
    <property type="match status" value="1"/>
</dbReference>
<accession>A0A316IHY8</accession>
<dbReference type="EMBL" id="QGHC01000002">
    <property type="protein sequence ID" value="PWK92480.1"/>
    <property type="molecule type" value="Genomic_DNA"/>
</dbReference>
<dbReference type="InterPro" id="IPR052512">
    <property type="entry name" value="4CMD/NDH-1_regulator"/>
</dbReference>
<dbReference type="GO" id="GO:0051920">
    <property type="term" value="F:peroxiredoxin activity"/>
    <property type="evidence" value="ECO:0007669"/>
    <property type="project" value="InterPro"/>
</dbReference>
<dbReference type="RefSeq" id="WP_109722314.1">
    <property type="nucleotide sequence ID" value="NZ_MSZV01000015.1"/>
</dbReference>
<name>A0A316IHY8_9GAMM</name>